<proteinExistence type="inferred from homology"/>
<dbReference type="AlphaFoldDB" id="A0A8T9BU92"/>
<dbReference type="InterPro" id="IPR051164">
    <property type="entry name" value="NmrA-like_oxidored"/>
</dbReference>
<evidence type="ECO:0000256" key="2">
    <source>
        <dbReference type="ARBA" id="ARBA00022857"/>
    </source>
</evidence>
<dbReference type="Gene3D" id="3.40.50.720">
    <property type="entry name" value="NAD(P)-binding Rossmann-like Domain"/>
    <property type="match status" value="1"/>
</dbReference>
<reference evidence="4 5" key="1">
    <citation type="submission" date="2018-05" db="EMBL/GenBank/DDBJ databases">
        <title>Genome sequencing and assembly of the regulated plant pathogen Lachnellula willkommii and related sister species for the development of diagnostic species identification markers.</title>
        <authorList>
            <person name="Giroux E."/>
            <person name="Bilodeau G."/>
        </authorList>
    </citation>
    <scope>NUCLEOTIDE SEQUENCE [LARGE SCALE GENOMIC DNA]</scope>
    <source>
        <strain evidence="4 5">CBS 268.59</strain>
    </source>
</reference>
<gene>
    <name evidence="4" type="primary">NMRAL1_8</name>
    <name evidence="4" type="ORF">LSUE1_G010366</name>
</gene>
<evidence type="ECO:0000259" key="3">
    <source>
        <dbReference type="Pfam" id="PF05368"/>
    </source>
</evidence>
<comment type="caution">
    <text evidence="4">The sequence shown here is derived from an EMBL/GenBank/DDBJ whole genome shotgun (WGS) entry which is preliminary data.</text>
</comment>
<dbReference type="Gene3D" id="3.90.25.10">
    <property type="entry name" value="UDP-galactose 4-epimerase, domain 1"/>
    <property type="match status" value="1"/>
</dbReference>
<dbReference type="OrthoDB" id="300709at2759"/>
<evidence type="ECO:0000313" key="4">
    <source>
        <dbReference type="EMBL" id="TVY62693.1"/>
    </source>
</evidence>
<dbReference type="SUPFAM" id="SSF51735">
    <property type="entry name" value="NAD(P)-binding Rossmann-fold domains"/>
    <property type="match status" value="1"/>
</dbReference>
<keyword evidence="5" id="KW-1185">Reference proteome</keyword>
<dbReference type="PANTHER" id="PTHR42748:SF14">
    <property type="entry name" value="SNOAL-LIKE DOMAIN-CONTAINING PROTEIN"/>
    <property type="match status" value="1"/>
</dbReference>
<dbReference type="GO" id="GO:0005634">
    <property type="term" value="C:nucleus"/>
    <property type="evidence" value="ECO:0007669"/>
    <property type="project" value="TreeGrafter"/>
</dbReference>
<dbReference type="InterPro" id="IPR036291">
    <property type="entry name" value="NAD(P)-bd_dom_sf"/>
</dbReference>
<comment type="similarity">
    <text evidence="1">Belongs to the NmrA-type oxidoreductase family.</text>
</comment>
<evidence type="ECO:0000313" key="5">
    <source>
        <dbReference type="Proteomes" id="UP000469558"/>
    </source>
</evidence>
<dbReference type="PANTHER" id="PTHR42748">
    <property type="entry name" value="NITROGEN METABOLITE REPRESSION PROTEIN NMRA FAMILY MEMBER"/>
    <property type="match status" value="1"/>
</dbReference>
<dbReference type="Proteomes" id="UP000469558">
    <property type="component" value="Unassembled WGS sequence"/>
</dbReference>
<name>A0A8T9BU92_9HELO</name>
<dbReference type="EMBL" id="QGMK01001972">
    <property type="protein sequence ID" value="TVY62693.1"/>
    <property type="molecule type" value="Genomic_DNA"/>
</dbReference>
<feature type="domain" description="NmrA-like" evidence="3">
    <location>
        <begin position="7"/>
        <end position="240"/>
    </location>
</feature>
<evidence type="ECO:0000256" key="1">
    <source>
        <dbReference type="ARBA" id="ARBA00006328"/>
    </source>
</evidence>
<protein>
    <submittedName>
        <fullName evidence="4">NmrA-like family domain-containing protein</fullName>
    </submittedName>
</protein>
<accession>A0A8T9BU92</accession>
<dbReference type="Pfam" id="PF05368">
    <property type="entry name" value="NmrA"/>
    <property type="match status" value="1"/>
</dbReference>
<sequence length="322" mass="36142">LSSSNAYNLHLLTRTTTSPSALALASLPNVILLPGDAFHEPTLHAALSNISIAFINTNGFAIGEKAEIYWGIRIFEMAREHKVSHFIWANLESSYRVSGYEARFRTGHFEGKDKVASWIGTQPKQPMKWSVLTSCMYIETLSQMLAPVKTLDVDGEEEYVFIAPVGSGAPPMIYLEDLGRYARWVVEHPERSNGMDLKIATAHVGWKELAETFAEVTGKKARFQDVSLDEYFASGVFPAPDAKVGHSVGHEDETLQTYRQNFSGFWNTWKENVLVRDLSLLEEILPDRVKSVGEWMKLTGYTGERSSVLKDYADGKRKVEMV</sequence>
<dbReference type="InterPro" id="IPR008030">
    <property type="entry name" value="NmrA-like"/>
</dbReference>
<keyword evidence="2" id="KW-0521">NADP</keyword>
<organism evidence="4 5">
    <name type="scientific">Lachnellula suecica</name>
    <dbReference type="NCBI Taxonomy" id="602035"/>
    <lineage>
        <taxon>Eukaryota</taxon>
        <taxon>Fungi</taxon>
        <taxon>Dikarya</taxon>
        <taxon>Ascomycota</taxon>
        <taxon>Pezizomycotina</taxon>
        <taxon>Leotiomycetes</taxon>
        <taxon>Helotiales</taxon>
        <taxon>Lachnaceae</taxon>
        <taxon>Lachnellula</taxon>
    </lineage>
</organism>
<feature type="non-terminal residue" evidence="4">
    <location>
        <position position="1"/>
    </location>
</feature>